<evidence type="ECO:0000313" key="1">
    <source>
        <dbReference type="EMBL" id="AID17978.1"/>
    </source>
</evidence>
<sequence length="61" mass="7086">MKSEAVIKAEIARLDTLRVNAINERDSAKNEMEHNVAHNLAMVYAMQMHKLEWVLSDLENY</sequence>
<protein>
    <submittedName>
        <fullName evidence="1">Uncharacterized protein</fullName>
    </submittedName>
</protein>
<dbReference type="GeneID" id="20283753"/>
<accession>A0A068CCN7</accession>
<evidence type="ECO:0000313" key="2">
    <source>
        <dbReference type="Proteomes" id="UP000027393"/>
    </source>
</evidence>
<gene>
    <name evidence="1" type="ORF">BPABA14_00640</name>
</gene>
<dbReference type="Proteomes" id="UP000027393">
    <property type="component" value="Segment"/>
</dbReference>
<dbReference type="RefSeq" id="YP_009055485.1">
    <property type="nucleotide sequence ID" value="NC_024785.1"/>
</dbReference>
<dbReference type="KEGG" id="vg:20283753"/>
<dbReference type="EMBL" id="KJ817802">
    <property type="protein sequence ID" value="AID17978.1"/>
    <property type="molecule type" value="Genomic_DNA"/>
</dbReference>
<reference evidence="1 2" key="1">
    <citation type="submission" date="2014-05" db="EMBL/GenBank/DDBJ databases">
        <title>Complete Genome Sequence of the Acinetobacter phage YMC/13/01/C62.</title>
        <authorList>
            <person name="Jeon J."/>
            <person name="Yong D."/>
            <person name="Lee K."/>
        </authorList>
    </citation>
    <scope>NUCLEOTIDE SEQUENCE [LARGE SCALE GENOMIC DNA]</scope>
</reference>
<name>A0A068CCN7_9CAUD</name>
<organism evidence="1 2">
    <name type="scientific">Acinetobacter phage YMC-13-01-C62</name>
    <dbReference type="NCBI Taxonomy" id="1505225"/>
    <lineage>
        <taxon>Viruses</taxon>
        <taxon>Duplodnaviria</taxon>
        <taxon>Heunggongvirae</taxon>
        <taxon>Uroviricota</taxon>
        <taxon>Caudoviricetes</taxon>
        <taxon>Obolenskvirus</taxon>
        <taxon>Obolenskvirus AbC62</taxon>
    </lineage>
</organism>
<keyword evidence="2" id="KW-1185">Reference proteome</keyword>
<proteinExistence type="predicted"/>